<dbReference type="KEGG" id="paro:CUV01_03470"/>
<dbReference type="PANTHER" id="PTHR30472">
    <property type="entry name" value="FERRIC ENTEROBACTIN TRANSPORT SYSTEM PERMEASE PROTEIN"/>
    <property type="match status" value="1"/>
</dbReference>
<keyword evidence="7 8" id="KW-0472">Membrane</keyword>
<evidence type="ECO:0000256" key="7">
    <source>
        <dbReference type="ARBA" id="ARBA00023136"/>
    </source>
</evidence>
<gene>
    <name evidence="9" type="ORF">CUV01_03470</name>
</gene>
<feature type="transmembrane region" description="Helical" evidence="8">
    <location>
        <begin position="73"/>
        <end position="96"/>
    </location>
</feature>
<evidence type="ECO:0000256" key="1">
    <source>
        <dbReference type="ARBA" id="ARBA00004651"/>
    </source>
</evidence>
<dbReference type="InterPro" id="IPR000522">
    <property type="entry name" value="ABC_transptr_permease_BtuC"/>
</dbReference>
<comment type="similarity">
    <text evidence="2">Belongs to the binding-protein-dependent transport system permease family. FecCD subfamily.</text>
</comment>
<keyword evidence="3" id="KW-0813">Transport</keyword>
<keyword evidence="6 8" id="KW-1133">Transmembrane helix</keyword>
<feature type="transmembrane region" description="Helical" evidence="8">
    <location>
        <begin position="40"/>
        <end position="61"/>
    </location>
</feature>
<feature type="transmembrane region" description="Helical" evidence="8">
    <location>
        <begin position="215"/>
        <end position="231"/>
    </location>
</feature>
<evidence type="ECO:0000256" key="8">
    <source>
        <dbReference type="SAM" id="Phobius"/>
    </source>
</evidence>
<protein>
    <submittedName>
        <fullName evidence="9">Enterobactin ABC transporter permease</fullName>
    </submittedName>
</protein>
<sequence>MAERRLILLALALLLASALYLCWGLRSPYQIILSLRGAKLTALVLVGASAGAATVIFQTIIGNRLLTPGIVGFDALFVLIQTLLVLLLGGIGFATLPTLPKFLLETACLAGAATALFGTVLRFGAHDMTRLVLTGVIMGILMRGLTGFMQRILDPSEFAIVQGASFASFSGIEPVQLAIAAPFVVFALAACLRLAPALDVAALGRTHARSLGVDHDRLALITLIIIAALVATSTALIGPISFLGLLAASLAAALLPTWRHAILIPAAAMLGALILVAGQFVFERLLALQSTLAVIVEFLGGLVFLALVLRRRPR</sequence>
<evidence type="ECO:0000256" key="3">
    <source>
        <dbReference type="ARBA" id="ARBA00022448"/>
    </source>
</evidence>
<dbReference type="Proteomes" id="UP000233742">
    <property type="component" value="Chromosome"/>
</dbReference>
<comment type="subcellular location">
    <subcellularLocation>
        <location evidence="1">Cell membrane</location>
        <topology evidence="1">Multi-pass membrane protein</topology>
    </subcellularLocation>
</comment>
<evidence type="ECO:0000313" key="10">
    <source>
        <dbReference type="Proteomes" id="UP000233742"/>
    </source>
</evidence>
<dbReference type="OrthoDB" id="9796260at2"/>
<reference evidence="9 10" key="1">
    <citation type="submission" date="2017-12" db="EMBL/GenBank/DDBJ databases">
        <authorList>
            <person name="Hurst M.R.H."/>
        </authorList>
    </citation>
    <scope>NUCLEOTIDE SEQUENCE [LARGE SCALE GENOMIC DNA]</scope>
    <source>
        <strain evidence="9 10">BM15</strain>
    </source>
</reference>
<dbReference type="Gene3D" id="1.10.3470.10">
    <property type="entry name" value="ABC transporter involved in vitamin B12 uptake, BtuC"/>
    <property type="match status" value="1"/>
</dbReference>
<proteinExistence type="inferred from homology"/>
<keyword evidence="5 8" id="KW-0812">Transmembrane</keyword>
<dbReference type="GO" id="GO:0033214">
    <property type="term" value="P:siderophore-iron import into cell"/>
    <property type="evidence" value="ECO:0007669"/>
    <property type="project" value="TreeGrafter"/>
</dbReference>
<dbReference type="GO" id="GO:0022857">
    <property type="term" value="F:transmembrane transporter activity"/>
    <property type="evidence" value="ECO:0007669"/>
    <property type="project" value="InterPro"/>
</dbReference>
<dbReference type="AlphaFoldDB" id="A0A2K9EJJ8"/>
<dbReference type="SUPFAM" id="SSF81345">
    <property type="entry name" value="ABC transporter involved in vitamin B12 uptake, BtuC"/>
    <property type="match status" value="1"/>
</dbReference>
<dbReference type="GO" id="GO:0005886">
    <property type="term" value="C:plasma membrane"/>
    <property type="evidence" value="ECO:0007669"/>
    <property type="project" value="UniProtKB-SubCell"/>
</dbReference>
<keyword evidence="10" id="KW-1185">Reference proteome</keyword>
<feature type="transmembrane region" description="Helical" evidence="8">
    <location>
        <begin position="175"/>
        <end position="195"/>
    </location>
</feature>
<dbReference type="RefSeq" id="WP_101461842.1">
    <property type="nucleotide sequence ID" value="NZ_CP025408.1"/>
</dbReference>
<organism evidence="9 10">
    <name type="scientific">Paracoccus tegillarcae</name>
    <dbReference type="NCBI Taxonomy" id="1529068"/>
    <lineage>
        <taxon>Bacteria</taxon>
        <taxon>Pseudomonadati</taxon>
        <taxon>Pseudomonadota</taxon>
        <taxon>Alphaproteobacteria</taxon>
        <taxon>Rhodobacterales</taxon>
        <taxon>Paracoccaceae</taxon>
        <taxon>Paracoccus</taxon>
    </lineage>
</organism>
<evidence type="ECO:0000256" key="4">
    <source>
        <dbReference type="ARBA" id="ARBA00022475"/>
    </source>
</evidence>
<evidence type="ECO:0000256" key="5">
    <source>
        <dbReference type="ARBA" id="ARBA00022692"/>
    </source>
</evidence>
<feature type="transmembrane region" description="Helical" evidence="8">
    <location>
        <begin position="262"/>
        <end position="282"/>
    </location>
</feature>
<dbReference type="PANTHER" id="PTHR30472:SF19">
    <property type="entry name" value="PETROBACTIN IMPORT SYSTEM PERMEASE PROTEIN YCLO"/>
    <property type="match status" value="1"/>
</dbReference>
<name>A0A2K9EJJ8_9RHOB</name>
<feature type="transmembrane region" description="Helical" evidence="8">
    <location>
        <begin position="288"/>
        <end position="309"/>
    </location>
</feature>
<dbReference type="InterPro" id="IPR037294">
    <property type="entry name" value="ABC_BtuC-like"/>
</dbReference>
<evidence type="ECO:0000256" key="6">
    <source>
        <dbReference type="ARBA" id="ARBA00022989"/>
    </source>
</evidence>
<feature type="transmembrane region" description="Helical" evidence="8">
    <location>
        <begin position="102"/>
        <end position="124"/>
    </location>
</feature>
<evidence type="ECO:0000313" key="9">
    <source>
        <dbReference type="EMBL" id="AUH35190.1"/>
    </source>
</evidence>
<evidence type="ECO:0000256" key="2">
    <source>
        <dbReference type="ARBA" id="ARBA00007935"/>
    </source>
</evidence>
<keyword evidence="4" id="KW-1003">Cell membrane</keyword>
<accession>A0A2K9EJJ8</accession>
<dbReference type="EMBL" id="CP025408">
    <property type="protein sequence ID" value="AUH35190.1"/>
    <property type="molecule type" value="Genomic_DNA"/>
</dbReference>
<feature type="transmembrane region" description="Helical" evidence="8">
    <location>
        <begin position="131"/>
        <end position="149"/>
    </location>
</feature>
<dbReference type="Pfam" id="PF01032">
    <property type="entry name" value="FecCD"/>
    <property type="match status" value="1"/>
</dbReference>